<evidence type="ECO:0000256" key="1">
    <source>
        <dbReference type="ARBA" id="ARBA00001633"/>
    </source>
</evidence>
<dbReference type="EMBL" id="LYOS01000002">
    <property type="protein sequence ID" value="OFV68067.1"/>
    <property type="molecule type" value="Genomic_DNA"/>
</dbReference>
<dbReference type="PANTHER" id="PTHR22854:SF2">
    <property type="entry name" value="INDOLE-3-GLYCEROL-PHOSPHATE SYNTHASE"/>
    <property type="match status" value="1"/>
</dbReference>
<protein>
    <recommendedName>
        <fullName evidence="3">indole-3-glycerol-phosphate synthase</fullName>
        <ecNumber evidence="3">4.1.1.48</ecNumber>
    </recommendedName>
</protein>
<keyword evidence="5" id="KW-0210">Decarboxylase</keyword>
<comment type="caution">
    <text evidence="10">The sequence shown here is derived from an EMBL/GenBank/DDBJ whole genome shotgun (WGS) entry which is preliminary data.</text>
</comment>
<dbReference type="CDD" id="cd00331">
    <property type="entry name" value="IGPS"/>
    <property type="match status" value="1"/>
</dbReference>
<keyword evidence="10" id="KW-0328">Glycosyltransferase</keyword>
<evidence type="ECO:0000256" key="4">
    <source>
        <dbReference type="ARBA" id="ARBA00022605"/>
    </source>
</evidence>
<dbReference type="InterPro" id="IPR045186">
    <property type="entry name" value="Indole-3-glycerol_P_synth"/>
</dbReference>
<dbReference type="EC" id="4.1.1.48" evidence="3"/>
<evidence type="ECO:0000313" key="11">
    <source>
        <dbReference type="Proteomes" id="UP000186940"/>
    </source>
</evidence>
<dbReference type="UniPathway" id="UPA00035">
    <property type="reaction ID" value="UER00043"/>
</dbReference>
<dbReference type="GO" id="GO:0016757">
    <property type="term" value="F:glycosyltransferase activity"/>
    <property type="evidence" value="ECO:0007669"/>
    <property type="project" value="UniProtKB-KW"/>
</dbReference>
<evidence type="ECO:0000256" key="5">
    <source>
        <dbReference type="ARBA" id="ARBA00022793"/>
    </source>
</evidence>
<keyword evidence="11" id="KW-1185">Reference proteome</keyword>
<dbReference type="GO" id="GO:0000162">
    <property type="term" value="P:L-tryptophan biosynthetic process"/>
    <property type="evidence" value="ECO:0007669"/>
    <property type="project" value="UniProtKB-UniPathway"/>
</dbReference>
<dbReference type="InterPro" id="IPR013798">
    <property type="entry name" value="Indole-3-glycerol_P_synth_dom"/>
</dbReference>
<evidence type="ECO:0000256" key="7">
    <source>
        <dbReference type="ARBA" id="ARBA00023141"/>
    </source>
</evidence>
<dbReference type="STRING" id="1838285.SCAL_000707"/>
<accession>A0A1F2P9R3</accession>
<keyword evidence="8" id="KW-0456">Lyase</keyword>
<keyword evidence="4" id="KW-0028">Amino-acid biosynthesis</keyword>
<feature type="domain" description="Indole-3-glycerol phosphate synthase" evidence="9">
    <location>
        <begin position="16"/>
        <end position="243"/>
    </location>
</feature>
<dbReference type="Proteomes" id="UP000186940">
    <property type="component" value="Unassembled WGS sequence"/>
</dbReference>
<dbReference type="GO" id="GO:0004425">
    <property type="term" value="F:indole-3-glycerol-phosphate synthase activity"/>
    <property type="evidence" value="ECO:0007669"/>
    <property type="project" value="UniProtKB-EC"/>
</dbReference>
<dbReference type="Pfam" id="PF00218">
    <property type="entry name" value="IGPS"/>
    <property type="match status" value="1"/>
</dbReference>
<name>A0A1F2P9R3_9EURY</name>
<keyword evidence="6" id="KW-0822">Tryptophan biosynthesis</keyword>
<dbReference type="InterPro" id="IPR011060">
    <property type="entry name" value="RibuloseP-bd_barrel"/>
</dbReference>
<dbReference type="PATRIC" id="fig|1838285.3.peg.716"/>
<comment type="pathway">
    <text evidence="2">Amino-acid biosynthesis; L-tryptophan biosynthesis; L-tryptophan from chorismate: step 4/5.</text>
</comment>
<dbReference type="GO" id="GO:0004640">
    <property type="term" value="F:phosphoribosylanthranilate isomerase activity"/>
    <property type="evidence" value="ECO:0007669"/>
    <property type="project" value="TreeGrafter"/>
</dbReference>
<comment type="catalytic activity">
    <reaction evidence="1">
        <text>1-(2-carboxyphenylamino)-1-deoxy-D-ribulose 5-phosphate + H(+) = (1S,2R)-1-C-(indol-3-yl)glycerol 3-phosphate + CO2 + H2O</text>
        <dbReference type="Rhea" id="RHEA:23476"/>
        <dbReference type="ChEBI" id="CHEBI:15377"/>
        <dbReference type="ChEBI" id="CHEBI:15378"/>
        <dbReference type="ChEBI" id="CHEBI:16526"/>
        <dbReference type="ChEBI" id="CHEBI:58613"/>
        <dbReference type="ChEBI" id="CHEBI:58866"/>
        <dbReference type="EC" id="4.1.1.48"/>
    </reaction>
</comment>
<proteinExistence type="predicted"/>
<evidence type="ECO:0000256" key="8">
    <source>
        <dbReference type="ARBA" id="ARBA00023239"/>
    </source>
</evidence>
<dbReference type="InterPro" id="IPR013785">
    <property type="entry name" value="Aldolase_TIM"/>
</dbReference>
<evidence type="ECO:0000313" key="10">
    <source>
        <dbReference type="EMBL" id="OFV68067.1"/>
    </source>
</evidence>
<keyword evidence="7" id="KW-0057">Aromatic amino acid biosynthesis</keyword>
<organism evidence="10 11">
    <name type="scientific">Candidatus Syntropharchaeum caldarium</name>
    <dbReference type="NCBI Taxonomy" id="1838285"/>
    <lineage>
        <taxon>Archaea</taxon>
        <taxon>Methanobacteriati</taxon>
        <taxon>Methanobacteriota</taxon>
        <taxon>Stenosarchaea group</taxon>
        <taxon>Methanomicrobia</taxon>
        <taxon>Methanosarcinales</taxon>
        <taxon>ANME-2 cluster</taxon>
        <taxon>Candidatus Syntropharchaeum</taxon>
    </lineage>
</organism>
<dbReference type="AlphaFoldDB" id="A0A1F2P9R3"/>
<keyword evidence="10" id="KW-0808">Transferase</keyword>
<dbReference type="PANTHER" id="PTHR22854">
    <property type="entry name" value="TRYPTOPHAN BIOSYNTHESIS PROTEIN"/>
    <property type="match status" value="1"/>
</dbReference>
<gene>
    <name evidence="10" type="ORF">SCAL_000707</name>
</gene>
<evidence type="ECO:0000256" key="3">
    <source>
        <dbReference type="ARBA" id="ARBA00012362"/>
    </source>
</evidence>
<dbReference type="Gene3D" id="3.20.20.70">
    <property type="entry name" value="Aldolase class I"/>
    <property type="match status" value="1"/>
</dbReference>
<evidence type="ECO:0000256" key="6">
    <source>
        <dbReference type="ARBA" id="ARBA00022822"/>
    </source>
</evidence>
<evidence type="ECO:0000259" key="9">
    <source>
        <dbReference type="Pfam" id="PF00218"/>
    </source>
</evidence>
<evidence type="ECO:0000256" key="2">
    <source>
        <dbReference type="ARBA" id="ARBA00004696"/>
    </source>
</evidence>
<dbReference type="SUPFAM" id="SSF51366">
    <property type="entry name" value="Ribulose-phoshate binding barrel"/>
    <property type="match status" value="1"/>
</dbReference>
<sequence>MKTDRGLIENILEKTKLRVERLKDHKSIENEIRKAQKAGKIPLISEIKPASPLKDLRPIQDPLEVLGAMERGGASGISVLTEPYFFKGSFDFLRSVSASSKLPTLRKDFIIDPIQVAETVASGADMLLLIVGILTETQLRELYASAIEFGITPVVEVQSRDEIELADFCDIVMINNRNLWDLTVDISRTEKLIGYIGKKTIISASGIKTRADALRMIDCGADAVLVGSSIMESEDIELKVRELVWGD</sequence>
<reference evidence="10" key="1">
    <citation type="submission" date="2016-05" db="EMBL/GenBank/DDBJ databases">
        <title>Microbial consortia oxidize butane by reversing methanogenesis.</title>
        <authorList>
            <person name="Laso-Perez R."/>
            <person name="Richter M."/>
            <person name="Wegener G."/>
            <person name="Musat F."/>
        </authorList>
    </citation>
    <scope>NUCLEOTIDE SEQUENCE [LARGE SCALE GENOMIC DNA]</scope>
    <source>
        <strain evidence="10">BOX2</strain>
    </source>
</reference>